<keyword evidence="1" id="KW-0812">Transmembrane</keyword>
<feature type="transmembrane region" description="Helical" evidence="1">
    <location>
        <begin position="38"/>
        <end position="58"/>
    </location>
</feature>
<keyword evidence="1" id="KW-0472">Membrane</keyword>
<reference evidence="3" key="1">
    <citation type="submission" date="2016-10" db="EMBL/GenBank/DDBJ databases">
        <authorList>
            <person name="Varghese N."/>
            <person name="Submissions S."/>
        </authorList>
    </citation>
    <scope>NUCLEOTIDE SEQUENCE [LARGE SCALE GENOMIC DNA]</scope>
    <source>
        <strain evidence="3">DSM 44544</strain>
    </source>
</reference>
<keyword evidence="3" id="KW-1185">Reference proteome</keyword>
<dbReference type="RefSeq" id="WP_091304096.1">
    <property type="nucleotide sequence ID" value="NZ_FNSO01000002.1"/>
</dbReference>
<gene>
    <name evidence="2" type="ORF">SAMN04489727_0356</name>
</gene>
<protein>
    <submittedName>
        <fullName evidence="2">Uncharacterized protein</fullName>
    </submittedName>
</protein>
<evidence type="ECO:0000256" key="1">
    <source>
        <dbReference type="SAM" id="Phobius"/>
    </source>
</evidence>
<dbReference type="STRING" id="208445.SAMN04489727_0356"/>
<keyword evidence="1" id="KW-1133">Transmembrane helix</keyword>
<dbReference type="AlphaFoldDB" id="A0A1H4ICV4"/>
<proteinExistence type="predicted"/>
<evidence type="ECO:0000313" key="2">
    <source>
        <dbReference type="EMBL" id="SEB31919.1"/>
    </source>
</evidence>
<evidence type="ECO:0000313" key="3">
    <source>
        <dbReference type="Proteomes" id="UP000199622"/>
    </source>
</evidence>
<name>A0A1H4ICV4_9PSEU</name>
<organism evidence="2 3">
    <name type="scientific">Amycolatopsis tolypomycina</name>
    <dbReference type="NCBI Taxonomy" id="208445"/>
    <lineage>
        <taxon>Bacteria</taxon>
        <taxon>Bacillati</taxon>
        <taxon>Actinomycetota</taxon>
        <taxon>Actinomycetes</taxon>
        <taxon>Pseudonocardiales</taxon>
        <taxon>Pseudonocardiaceae</taxon>
        <taxon>Amycolatopsis</taxon>
    </lineage>
</organism>
<dbReference type="Proteomes" id="UP000199622">
    <property type="component" value="Unassembled WGS sequence"/>
</dbReference>
<accession>A0A1H4ICV4</accession>
<dbReference type="EMBL" id="FNSO01000002">
    <property type="protein sequence ID" value="SEB31919.1"/>
    <property type="molecule type" value="Genomic_DNA"/>
</dbReference>
<feature type="transmembrane region" description="Helical" evidence="1">
    <location>
        <begin position="12"/>
        <end position="32"/>
    </location>
</feature>
<sequence length="63" mass="6663">MTNNDIASPRAAAVLWPVLIISAAVNVAGNFTGLANPIRIAVGVIATVSLVLLVVHYVRRRRA</sequence>